<dbReference type="Gene3D" id="1.25.10.10">
    <property type="entry name" value="Leucine-rich Repeat Variant"/>
    <property type="match status" value="2"/>
</dbReference>
<dbReference type="SUPFAM" id="SSF48371">
    <property type="entry name" value="ARM repeat"/>
    <property type="match status" value="1"/>
</dbReference>
<feature type="compositionally biased region" description="Low complexity" evidence="1">
    <location>
        <begin position="192"/>
        <end position="203"/>
    </location>
</feature>
<feature type="compositionally biased region" description="Basic residues" evidence="1">
    <location>
        <begin position="181"/>
        <end position="191"/>
    </location>
</feature>
<proteinExistence type="predicted"/>
<evidence type="ECO:0000313" key="3">
    <source>
        <dbReference type="Proteomes" id="UP001151582"/>
    </source>
</evidence>
<dbReference type="PANTHER" id="PTHR20938:SF0">
    <property type="entry name" value="INTEGRATOR COMPLEX SUBUNIT 4"/>
    <property type="match status" value="1"/>
</dbReference>
<accession>A0A9W8B3B6</accession>
<evidence type="ECO:0000313" key="2">
    <source>
        <dbReference type="EMBL" id="KAJ1971945.1"/>
    </source>
</evidence>
<dbReference type="InterPro" id="IPR016024">
    <property type="entry name" value="ARM-type_fold"/>
</dbReference>
<keyword evidence="3" id="KW-1185">Reference proteome</keyword>
<dbReference type="Proteomes" id="UP001151582">
    <property type="component" value="Unassembled WGS sequence"/>
</dbReference>
<dbReference type="AlphaFoldDB" id="A0A9W8B3B6"/>
<sequence>MRQFEFRTRVASLELYVQLALLGARGGAETPGLVPGAALVTLVSQYIHDGHPKVRKVALDLLYALHLAGLVLGPDLYPVAVDSLKDDSEAVRFSALRLVWTLSRLHASQLVPLGKLSGTSVGSSDTIQLVNDAFVKVCDMVNDISMSVRTEACVLLGSYHNVQFSFLSQTLSKKVMSHLKRRPPLGKHHPRGSPSADSGASPGRSKRSTIPVAEGDLDVGSDEFRLLDSGACGAFVHGLEDEYREVRHAAINSIGELCLGSAEFAKLAVDYLVDIFNDEIDYVRLNAIQSLSKVADHHTIVLDGEQLQIIFGVMEDADPKIRRAIHHLLGSVRVQNQACIATVVETLTRSVVRHSSDQLSIYRCLGQLGSRHSDLVDTSLVERLLKLEKQFLTREFSQDDGVYTAHMALIFNAAAAKPS</sequence>
<dbReference type="EMBL" id="JANBQB010001194">
    <property type="protein sequence ID" value="KAJ1971945.1"/>
    <property type="molecule type" value="Genomic_DNA"/>
</dbReference>
<dbReference type="PANTHER" id="PTHR20938">
    <property type="entry name" value="INTEGRATOR COMPLEX SUBUNIT 4"/>
    <property type="match status" value="1"/>
</dbReference>
<name>A0A9W8B3B6_9FUNG</name>
<organism evidence="2 3">
    <name type="scientific">Dimargaris verticillata</name>
    <dbReference type="NCBI Taxonomy" id="2761393"/>
    <lineage>
        <taxon>Eukaryota</taxon>
        <taxon>Fungi</taxon>
        <taxon>Fungi incertae sedis</taxon>
        <taxon>Zoopagomycota</taxon>
        <taxon>Kickxellomycotina</taxon>
        <taxon>Dimargaritomycetes</taxon>
        <taxon>Dimargaritales</taxon>
        <taxon>Dimargaritaceae</taxon>
        <taxon>Dimargaris</taxon>
    </lineage>
</organism>
<evidence type="ECO:0000256" key="1">
    <source>
        <dbReference type="SAM" id="MobiDB-lite"/>
    </source>
</evidence>
<protein>
    <recommendedName>
        <fullName evidence="4">Armadillo-type protein</fullName>
    </recommendedName>
</protein>
<comment type="caution">
    <text evidence="2">The sequence shown here is derived from an EMBL/GenBank/DDBJ whole genome shotgun (WGS) entry which is preliminary data.</text>
</comment>
<gene>
    <name evidence="2" type="ORF">H4R34_005573</name>
</gene>
<feature type="region of interest" description="Disordered" evidence="1">
    <location>
        <begin position="181"/>
        <end position="212"/>
    </location>
</feature>
<evidence type="ECO:0008006" key="4">
    <source>
        <dbReference type="Google" id="ProtNLM"/>
    </source>
</evidence>
<reference evidence="2" key="1">
    <citation type="submission" date="2022-07" db="EMBL/GenBank/DDBJ databases">
        <title>Phylogenomic reconstructions and comparative analyses of Kickxellomycotina fungi.</title>
        <authorList>
            <person name="Reynolds N.K."/>
            <person name="Stajich J.E."/>
            <person name="Barry K."/>
            <person name="Grigoriev I.V."/>
            <person name="Crous P."/>
            <person name="Smith M.E."/>
        </authorList>
    </citation>
    <scope>NUCLEOTIDE SEQUENCE</scope>
    <source>
        <strain evidence="2">RSA 567</strain>
    </source>
</reference>
<dbReference type="InterPro" id="IPR011989">
    <property type="entry name" value="ARM-like"/>
</dbReference>
<dbReference type="OrthoDB" id="18190at2759"/>
<feature type="non-terminal residue" evidence="2">
    <location>
        <position position="419"/>
    </location>
</feature>